<dbReference type="PANTHER" id="PTHR10302">
    <property type="entry name" value="SINGLE-STRANDED DNA-BINDING PROTEIN"/>
    <property type="match status" value="1"/>
</dbReference>
<comment type="caution">
    <text evidence="2">Lacks conserved residue(s) required for the propagation of feature annotation.</text>
</comment>
<evidence type="ECO:0000313" key="5">
    <source>
        <dbReference type="Proteomes" id="UP001165422"/>
    </source>
</evidence>
<evidence type="ECO:0000313" key="4">
    <source>
        <dbReference type="EMBL" id="MCC9296043.1"/>
    </source>
</evidence>
<dbReference type="PIRSF" id="PIRSF002070">
    <property type="entry name" value="SSB"/>
    <property type="match status" value="1"/>
</dbReference>
<dbReference type="HAMAP" id="MF_00984">
    <property type="entry name" value="SSB"/>
    <property type="match status" value="1"/>
</dbReference>
<name>A0ABS8NBG7_9CLOT</name>
<dbReference type="Pfam" id="PF00436">
    <property type="entry name" value="SSB"/>
    <property type="match status" value="1"/>
</dbReference>
<keyword evidence="1 2" id="KW-0238">DNA-binding</keyword>
<dbReference type="CDD" id="cd04496">
    <property type="entry name" value="SSB_OBF"/>
    <property type="match status" value="1"/>
</dbReference>
<keyword evidence="5" id="KW-1185">Reference proteome</keyword>
<accession>A0ABS8NBG7</accession>
<dbReference type="EMBL" id="JAJJPB010000022">
    <property type="protein sequence ID" value="MCC9296043.1"/>
    <property type="molecule type" value="Genomic_DNA"/>
</dbReference>
<dbReference type="GO" id="GO:0003677">
    <property type="term" value="F:DNA binding"/>
    <property type="evidence" value="ECO:0007669"/>
    <property type="project" value="UniProtKB-KW"/>
</dbReference>
<sequence>MNKVVLIGRLTKDVDLKFTPGSNIPVVIFNLAVDRKVKKEGHQQADFIPVVLWGKIAEAAAQNTCKGKLIAVSGRIQTRSYKAKDGSMRFVTEVIAEETKYLSPKSYTSHSTGNSNYIPESDMSLVGDVPF</sequence>
<dbReference type="InterPro" id="IPR012340">
    <property type="entry name" value="NA-bd_OB-fold"/>
</dbReference>
<dbReference type="PROSITE" id="PS50935">
    <property type="entry name" value="SSB"/>
    <property type="match status" value="1"/>
</dbReference>
<proteinExistence type="inferred from homology"/>
<comment type="caution">
    <text evidence="4">The sequence shown here is derived from an EMBL/GenBank/DDBJ whole genome shotgun (WGS) entry which is preliminary data.</text>
</comment>
<evidence type="ECO:0000256" key="1">
    <source>
        <dbReference type="ARBA" id="ARBA00023125"/>
    </source>
</evidence>
<dbReference type="Proteomes" id="UP001165422">
    <property type="component" value="Unassembled WGS sequence"/>
</dbReference>
<gene>
    <name evidence="4" type="ORF">LN736_14365</name>
</gene>
<dbReference type="InterPro" id="IPR000424">
    <property type="entry name" value="Primosome_PriB/ssb"/>
</dbReference>
<dbReference type="Gene3D" id="2.40.50.140">
    <property type="entry name" value="Nucleic acid-binding proteins"/>
    <property type="match status" value="1"/>
</dbReference>
<reference evidence="4" key="1">
    <citation type="submission" date="2021-11" db="EMBL/GenBank/DDBJ databases">
        <authorList>
            <person name="Qingchun L."/>
            <person name="Dong Z."/>
            <person name="Zongwei Q."/>
            <person name="Jia Z."/>
            <person name="Duotao L."/>
        </authorList>
    </citation>
    <scope>NUCLEOTIDE SEQUENCE</scope>
    <source>
        <strain evidence="4">WLY-B-L2</strain>
    </source>
</reference>
<dbReference type="RefSeq" id="WP_150358384.1">
    <property type="nucleotide sequence ID" value="NZ_JAJJPB010000022.1"/>
</dbReference>
<organism evidence="4 5">
    <name type="scientific">Clostridium aromativorans</name>
    <dbReference type="NCBI Taxonomy" id="2836848"/>
    <lineage>
        <taxon>Bacteria</taxon>
        <taxon>Bacillati</taxon>
        <taxon>Bacillota</taxon>
        <taxon>Clostridia</taxon>
        <taxon>Eubacteriales</taxon>
        <taxon>Clostridiaceae</taxon>
        <taxon>Clostridium</taxon>
    </lineage>
</organism>
<evidence type="ECO:0000256" key="3">
    <source>
        <dbReference type="PIRNR" id="PIRNR002070"/>
    </source>
</evidence>
<evidence type="ECO:0000256" key="2">
    <source>
        <dbReference type="HAMAP-Rule" id="MF_00984"/>
    </source>
</evidence>
<dbReference type="PANTHER" id="PTHR10302:SF27">
    <property type="entry name" value="SINGLE-STRANDED DNA-BINDING PROTEIN"/>
    <property type="match status" value="1"/>
</dbReference>
<dbReference type="NCBIfam" id="TIGR00621">
    <property type="entry name" value="ssb"/>
    <property type="match status" value="1"/>
</dbReference>
<dbReference type="SUPFAM" id="SSF50249">
    <property type="entry name" value="Nucleic acid-binding proteins"/>
    <property type="match status" value="1"/>
</dbReference>
<protein>
    <recommendedName>
        <fullName evidence="2 3">Single-stranded DNA-binding protein</fullName>
        <shortName evidence="2">SSB</shortName>
    </recommendedName>
</protein>
<dbReference type="InterPro" id="IPR011344">
    <property type="entry name" value="ssDNA-bd"/>
</dbReference>
<comment type="subunit">
    <text evidence="2">Homotetramer.</text>
</comment>